<dbReference type="Gene3D" id="1.10.287.1260">
    <property type="match status" value="1"/>
</dbReference>
<keyword evidence="5 6" id="KW-0472">Membrane</keyword>
<dbReference type="PANTHER" id="PTHR30221">
    <property type="entry name" value="SMALL-CONDUCTANCE MECHANOSENSITIVE CHANNEL"/>
    <property type="match status" value="1"/>
</dbReference>
<dbReference type="SUPFAM" id="SSF82861">
    <property type="entry name" value="Mechanosensitive channel protein MscS (YggB), transmembrane region"/>
    <property type="match status" value="1"/>
</dbReference>
<reference evidence="8 9" key="1">
    <citation type="journal article" date="2012" name="J. Bacteriol.">
        <title>Draft Genome Sequence of Cecembia lonarensis Strain LW9T, Isolated from Lonar Lake, a Haloalkaline Lake in India.</title>
        <authorList>
            <person name="Shivaji S."/>
            <person name="Ara S."/>
            <person name="Singh A."/>
            <person name="Pinnaka A.K."/>
        </authorList>
    </citation>
    <scope>NUCLEOTIDE SEQUENCE [LARGE SCALE GENOMIC DNA]</scope>
    <source>
        <strain evidence="8 9">LW9</strain>
    </source>
</reference>
<feature type="transmembrane region" description="Helical" evidence="6">
    <location>
        <begin position="42"/>
        <end position="59"/>
    </location>
</feature>
<evidence type="ECO:0000259" key="7">
    <source>
        <dbReference type="Pfam" id="PF00924"/>
    </source>
</evidence>
<dbReference type="Gene3D" id="2.30.30.60">
    <property type="match status" value="1"/>
</dbReference>
<gene>
    <name evidence="8" type="primary">ynaI_1</name>
    <name evidence="8" type="ORF">B879_01408</name>
</gene>
<comment type="subcellular location">
    <subcellularLocation>
        <location evidence="1">Membrane</location>
        <topology evidence="1">Multi-pass membrane protein</topology>
    </subcellularLocation>
</comment>
<dbReference type="EMBL" id="AMGM01000015">
    <property type="protein sequence ID" value="EKB49983.1"/>
    <property type="molecule type" value="Genomic_DNA"/>
</dbReference>
<dbReference type="GO" id="GO:0008381">
    <property type="term" value="F:mechanosensitive monoatomic ion channel activity"/>
    <property type="evidence" value="ECO:0007669"/>
    <property type="project" value="InterPro"/>
</dbReference>
<organism evidence="8 9">
    <name type="scientific">Cecembia lonarensis (strain CCUG 58316 / KCTC 22772 / LW9)</name>
    <dbReference type="NCBI Taxonomy" id="1225176"/>
    <lineage>
        <taxon>Bacteria</taxon>
        <taxon>Pseudomonadati</taxon>
        <taxon>Bacteroidota</taxon>
        <taxon>Cytophagia</taxon>
        <taxon>Cytophagales</taxon>
        <taxon>Cyclobacteriaceae</taxon>
        <taxon>Cecembia</taxon>
    </lineage>
</organism>
<dbReference type="InterPro" id="IPR011014">
    <property type="entry name" value="MscS_channel_TM-2"/>
</dbReference>
<evidence type="ECO:0000256" key="5">
    <source>
        <dbReference type="ARBA" id="ARBA00023136"/>
    </source>
</evidence>
<comment type="caution">
    <text evidence="8">The sequence shown here is derived from an EMBL/GenBank/DDBJ whole genome shotgun (WGS) entry which is preliminary data.</text>
</comment>
<protein>
    <submittedName>
        <fullName evidence="8">MscS family inner membrane protein YnaI</fullName>
    </submittedName>
</protein>
<dbReference type="InterPro" id="IPR045275">
    <property type="entry name" value="MscS_archaea/bacteria_type"/>
</dbReference>
<dbReference type="RefSeq" id="WP_009184444.1">
    <property type="nucleotide sequence ID" value="NZ_AMGM01000015.1"/>
</dbReference>
<feature type="transmembrane region" description="Helical" evidence="6">
    <location>
        <begin position="80"/>
        <end position="101"/>
    </location>
</feature>
<keyword evidence="9" id="KW-1185">Reference proteome</keyword>
<keyword evidence="4 6" id="KW-1133">Transmembrane helix</keyword>
<evidence type="ECO:0000256" key="3">
    <source>
        <dbReference type="ARBA" id="ARBA00022692"/>
    </source>
</evidence>
<evidence type="ECO:0000256" key="4">
    <source>
        <dbReference type="ARBA" id="ARBA00022989"/>
    </source>
</evidence>
<dbReference type="SUPFAM" id="SSF50182">
    <property type="entry name" value="Sm-like ribonucleoproteins"/>
    <property type="match status" value="1"/>
</dbReference>
<feature type="domain" description="Mechanosensitive ion channel MscS" evidence="7">
    <location>
        <begin position="125"/>
        <end position="191"/>
    </location>
</feature>
<sequence length="290" mass="32776">MRILETVLLMTLSQFVVAQDMPEVGKEVNPQDVLELISVSRILWTLFFIIAGYIAVKIVTKVLEFFAEKSSKFRITIKGLIPVIRILLWTAIIFWIIKGIFNPPMEMLLAGLASVAIAVGLAAQDLLKNVFGGLMVLIDKPFQIGDKIQVGEHYGEVMEIGLRTTRIQTPDDSMVVIPNMELMNSSVSNTNTGALDCQVVTEIFLPIHTDTQIARKIATEAAQVSKYIYLNKPIVVLFNNEMHNKKSFLKMKVKAYVMDIRYEFPFQSDITETIVSELLKQRVVHQEDLE</sequence>
<evidence type="ECO:0000256" key="6">
    <source>
        <dbReference type="SAM" id="Phobius"/>
    </source>
</evidence>
<name>K1LI78_CECL9</name>
<dbReference type="Proteomes" id="UP000004478">
    <property type="component" value="Unassembled WGS sequence"/>
</dbReference>
<proteinExistence type="inferred from homology"/>
<evidence type="ECO:0000256" key="1">
    <source>
        <dbReference type="ARBA" id="ARBA00004141"/>
    </source>
</evidence>
<dbReference type="InterPro" id="IPR006685">
    <property type="entry name" value="MscS_channel_2nd"/>
</dbReference>
<dbReference type="Pfam" id="PF00924">
    <property type="entry name" value="MS_channel_2nd"/>
    <property type="match status" value="1"/>
</dbReference>
<comment type="similarity">
    <text evidence="2">Belongs to the MscS (TC 1.A.23) family.</text>
</comment>
<dbReference type="GO" id="GO:0016020">
    <property type="term" value="C:membrane"/>
    <property type="evidence" value="ECO:0007669"/>
    <property type="project" value="UniProtKB-SubCell"/>
</dbReference>
<evidence type="ECO:0000313" key="8">
    <source>
        <dbReference type="EMBL" id="EKB49983.1"/>
    </source>
</evidence>
<feature type="transmembrane region" description="Helical" evidence="6">
    <location>
        <begin position="107"/>
        <end position="127"/>
    </location>
</feature>
<evidence type="ECO:0000256" key="2">
    <source>
        <dbReference type="ARBA" id="ARBA00008017"/>
    </source>
</evidence>
<dbReference type="PANTHER" id="PTHR30221:SF1">
    <property type="entry name" value="SMALL-CONDUCTANCE MECHANOSENSITIVE CHANNEL"/>
    <property type="match status" value="1"/>
</dbReference>
<evidence type="ECO:0000313" key="9">
    <source>
        <dbReference type="Proteomes" id="UP000004478"/>
    </source>
</evidence>
<accession>K1LI78</accession>
<dbReference type="AlphaFoldDB" id="K1LI78"/>
<dbReference type="InterPro" id="IPR023408">
    <property type="entry name" value="MscS_beta-dom_sf"/>
</dbReference>
<dbReference type="PATRIC" id="fig|1225176.3.peg.1501"/>
<keyword evidence="3 6" id="KW-0812">Transmembrane</keyword>
<dbReference type="InterPro" id="IPR010920">
    <property type="entry name" value="LSM_dom_sf"/>
</dbReference>